<dbReference type="AlphaFoldDB" id="A0A6G7XCA2"/>
<dbReference type="RefSeq" id="WP_166287794.1">
    <property type="nucleotide sequence ID" value="NZ_CP049863.1"/>
</dbReference>
<feature type="transmembrane region" description="Helical" evidence="2">
    <location>
        <begin position="29"/>
        <end position="52"/>
    </location>
</feature>
<feature type="transmembrane region" description="Helical" evidence="2">
    <location>
        <begin position="58"/>
        <end position="77"/>
    </location>
</feature>
<gene>
    <name evidence="3" type="ORF">G7068_01360</name>
</gene>
<keyword evidence="4" id="KW-1185">Reference proteome</keyword>
<reference evidence="3 4" key="1">
    <citation type="submission" date="2020-03" db="EMBL/GenBank/DDBJ databases">
        <title>Leucobacter sp. nov., isolated from beetles.</title>
        <authorList>
            <person name="Hyun D.-W."/>
            <person name="Bae J.-W."/>
        </authorList>
    </citation>
    <scope>NUCLEOTIDE SEQUENCE [LARGE SCALE GENOMIC DNA]</scope>
    <source>
        <strain evidence="3 4">HDW9C</strain>
    </source>
</reference>
<proteinExistence type="predicted"/>
<evidence type="ECO:0000313" key="3">
    <source>
        <dbReference type="EMBL" id="QIK62001.1"/>
    </source>
</evidence>
<protein>
    <submittedName>
        <fullName evidence="3">DUF4191 family protein</fullName>
    </submittedName>
</protein>
<dbReference type="Pfam" id="PF13829">
    <property type="entry name" value="DUF4191"/>
    <property type="match status" value="1"/>
</dbReference>
<dbReference type="EMBL" id="CP049863">
    <property type="protein sequence ID" value="QIK62001.1"/>
    <property type="molecule type" value="Genomic_DNA"/>
</dbReference>
<evidence type="ECO:0000256" key="2">
    <source>
        <dbReference type="SAM" id="Phobius"/>
    </source>
</evidence>
<organism evidence="3 4">
    <name type="scientific">Leucobacter viscericola</name>
    <dbReference type="NCBI Taxonomy" id="2714935"/>
    <lineage>
        <taxon>Bacteria</taxon>
        <taxon>Bacillati</taxon>
        <taxon>Actinomycetota</taxon>
        <taxon>Actinomycetes</taxon>
        <taxon>Micrococcales</taxon>
        <taxon>Microbacteriaceae</taxon>
        <taxon>Leucobacter</taxon>
    </lineage>
</organism>
<accession>A0A6G7XCA2</accession>
<keyword evidence="2" id="KW-0472">Membrane</keyword>
<keyword evidence="2" id="KW-0812">Transmembrane</keyword>
<dbReference type="Proteomes" id="UP000502677">
    <property type="component" value="Chromosome"/>
</dbReference>
<name>A0A6G7XCA2_9MICO</name>
<keyword evidence="2" id="KW-1133">Transmembrane helix</keyword>
<feature type="region of interest" description="Disordered" evidence="1">
    <location>
        <begin position="215"/>
        <end position="234"/>
    </location>
</feature>
<dbReference type="InterPro" id="IPR025445">
    <property type="entry name" value="DUF4191"/>
</dbReference>
<evidence type="ECO:0000256" key="1">
    <source>
        <dbReference type="SAM" id="MobiDB-lite"/>
    </source>
</evidence>
<sequence>MAAEKAKRTGRIKQMVEIYRTTRVRDKGLTPALLVSFIVPVLISVALAWVLPGSWLNWIVWPLSGLLVGILLVMIVLGRRAEKSAYQQIEGRPGAVGAVIQNALRRSWRGSEVPVSINRSQDAIYRVVGRGGVVLISEGSRSRTERMAADEERKIKRAMKNVEVVHLYVGEDLDADGKLGIPLHKLSRALVKLKPKLSRAEVGAVYNRLSSLQSTPVGIPKGMDPNRVRPQRPR</sequence>
<dbReference type="KEGG" id="lvi:G7068_01360"/>
<evidence type="ECO:0000313" key="4">
    <source>
        <dbReference type="Proteomes" id="UP000502677"/>
    </source>
</evidence>